<dbReference type="Proteomes" id="UP000324222">
    <property type="component" value="Unassembled WGS sequence"/>
</dbReference>
<protein>
    <submittedName>
        <fullName evidence="2">Uncharacterized protein</fullName>
    </submittedName>
</protein>
<evidence type="ECO:0000313" key="3">
    <source>
        <dbReference type="Proteomes" id="UP000324222"/>
    </source>
</evidence>
<keyword evidence="3" id="KW-1185">Reference proteome</keyword>
<feature type="compositionally biased region" description="Polar residues" evidence="1">
    <location>
        <begin position="76"/>
        <end position="89"/>
    </location>
</feature>
<gene>
    <name evidence="2" type="ORF">E2C01_041100</name>
</gene>
<dbReference type="EMBL" id="VSRR010007696">
    <property type="protein sequence ID" value="MPC47356.1"/>
    <property type="molecule type" value="Genomic_DNA"/>
</dbReference>
<organism evidence="2 3">
    <name type="scientific">Portunus trituberculatus</name>
    <name type="common">Swimming crab</name>
    <name type="synonym">Neptunus trituberculatus</name>
    <dbReference type="NCBI Taxonomy" id="210409"/>
    <lineage>
        <taxon>Eukaryota</taxon>
        <taxon>Metazoa</taxon>
        <taxon>Ecdysozoa</taxon>
        <taxon>Arthropoda</taxon>
        <taxon>Crustacea</taxon>
        <taxon>Multicrustacea</taxon>
        <taxon>Malacostraca</taxon>
        <taxon>Eumalacostraca</taxon>
        <taxon>Eucarida</taxon>
        <taxon>Decapoda</taxon>
        <taxon>Pleocyemata</taxon>
        <taxon>Brachyura</taxon>
        <taxon>Eubrachyura</taxon>
        <taxon>Portunoidea</taxon>
        <taxon>Portunidae</taxon>
        <taxon>Portuninae</taxon>
        <taxon>Portunus</taxon>
    </lineage>
</organism>
<dbReference type="AlphaFoldDB" id="A0A5B7FPH2"/>
<feature type="region of interest" description="Disordered" evidence="1">
    <location>
        <begin position="37"/>
        <end position="89"/>
    </location>
</feature>
<evidence type="ECO:0000256" key="1">
    <source>
        <dbReference type="SAM" id="MobiDB-lite"/>
    </source>
</evidence>
<name>A0A5B7FPH2_PORTR</name>
<proteinExistence type="predicted"/>
<sequence length="89" mass="9395">MSGDLRNRPGCQQAVGGVSQAVEAQCLGSAATQLLRRRKREETAGLRAGAGRSAQEESAQEQKARSGTEILWQCEGSMSSNKNTGSDKA</sequence>
<accession>A0A5B7FPH2</accession>
<evidence type="ECO:0000313" key="2">
    <source>
        <dbReference type="EMBL" id="MPC47356.1"/>
    </source>
</evidence>
<comment type="caution">
    <text evidence="2">The sequence shown here is derived from an EMBL/GenBank/DDBJ whole genome shotgun (WGS) entry which is preliminary data.</text>
</comment>
<reference evidence="2 3" key="1">
    <citation type="submission" date="2019-05" db="EMBL/GenBank/DDBJ databases">
        <title>Another draft genome of Portunus trituberculatus and its Hox gene families provides insights of decapod evolution.</title>
        <authorList>
            <person name="Jeong J.-H."/>
            <person name="Song I."/>
            <person name="Kim S."/>
            <person name="Choi T."/>
            <person name="Kim D."/>
            <person name="Ryu S."/>
            <person name="Kim W."/>
        </authorList>
    </citation>
    <scope>NUCLEOTIDE SEQUENCE [LARGE SCALE GENOMIC DNA]</scope>
    <source>
        <tissue evidence="2">Muscle</tissue>
    </source>
</reference>